<dbReference type="PANTHER" id="PTHR43198">
    <property type="entry name" value="BIFUNCTIONAL TH2 PROTEIN"/>
    <property type="match status" value="1"/>
</dbReference>
<dbReference type="EMBL" id="OBML01000009">
    <property type="protein sequence ID" value="SOC17948.1"/>
    <property type="molecule type" value="Genomic_DNA"/>
</dbReference>
<dbReference type="OrthoDB" id="34166at2"/>
<reference evidence="2 3" key="1">
    <citation type="submission" date="2017-08" db="EMBL/GenBank/DDBJ databases">
        <authorList>
            <person name="de Groot N.N."/>
        </authorList>
    </citation>
    <scope>NUCLEOTIDE SEQUENCE [LARGE SCALE GENOMIC DNA]</scope>
    <source>
        <strain evidence="2 3">USBA 352</strain>
    </source>
</reference>
<name>A0A285T957_9HYPH</name>
<protein>
    <submittedName>
        <fullName evidence="2">Thiaminase (Transcriptional activator TenA)</fullName>
    </submittedName>
</protein>
<dbReference type="InterPro" id="IPR050967">
    <property type="entry name" value="Thiamine_Salvage_TenA"/>
</dbReference>
<accession>A0A285T957</accession>
<dbReference type="Proteomes" id="UP000219331">
    <property type="component" value="Unassembled WGS sequence"/>
</dbReference>
<gene>
    <name evidence="2" type="ORF">SAMN05421512_109143</name>
</gene>
<dbReference type="InterPro" id="IPR016084">
    <property type="entry name" value="Haem_Oase-like_multi-hlx"/>
</dbReference>
<dbReference type="Pfam" id="PF03070">
    <property type="entry name" value="TENA_THI-4"/>
    <property type="match status" value="1"/>
</dbReference>
<feature type="domain" description="Thiaminase-2/PQQC" evidence="1">
    <location>
        <begin position="24"/>
        <end position="233"/>
    </location>
</feature>
<evidence type="ECO:0000313" key="3">
    <source>
        <dbReference type="Proteomes" id="UP000219331"/>
    </source>
</evidence>
<dbReference type="AlphaFoldDB" id="A0A285T957"/>
<proteinExistence type="predicted"/>
<sequence length="242" mass="26372">MSGAERILEAPYGSPVYGAWRQEAAGDWQAYTHHAFVEQLGAGTLPREIFLHYLTQDYIFLFHFARAWALAVVKSETIAEARFAASIVDGLMNTEMSLHVDICGKAGISEAALLAAAEERENLAYTRFVLDAGMSGDFLDLVAALAPCVMGYGEIGARLAREGAADTPYRQWVDTYASDDYQGLCASVGELIETAVRGRLGDAPAALPRWASLSKRFRTATRLEIGFWEMGLRGPTVAPDLT</sequence>
<dbReference type="InterPro" id="IPR004305">
    <property type="entry name" value="Thiaminase-2/PQQC"/>
</dbReference>
<dbReference type="SUPFAM" id="SSF48613">
    <property type="entry name" value="Heme oxygenase-like"/>
    <property type="match status" value="1"/>
</dbReference>
<dbReference type="CDD" id="cd19367">
    <property type="entry name" value="TenA_C_ScTHI20-like"/>
    <property type="match status" value="1"/>
</dbReference>
<keyword evidence="3" id="KW-1185">Reference proteome</keyword>
<dbReference type="RefSeq" id="WP_067220301.1">
    <property type="nucleotide sequence ID" value="NZ_MBQE01000003.1"/>
</dbReference>
<evidence type="ECO:0000313" key="2">
    <source>
        <dbReference type="EMBL" id="SOC17948.1"/>
    </source>
</evidence>
<evidence type="ECO:0000259" key="1">
    <source>
        <dbReference type="Pfam" id="PF03070"/>
    </source>
</evidence>
<organism evidence="2 3">
    <name type="scientific">Stappia indica</name>
    <dbReference type="NCBI Taxonomy" id="538381"/>
    <lineage>
        <taxon>Bacteria</taxon>
        <taxon>Pseudomonadati</taxon>
        <taxon>Pseudomonadota</taxon>
        <taxon>Alphaproteobacteria</taxon>
        <taxon>Hyphomicrobiales</taxon>
        <taxon>Stappiaceae</taxon>
        <taxon>Stappia</taxon>
    </lineage>
</organism>
<dbReference type="STRING" id="538381.GCA_001696535_02422"/>
<dbReference type="Gene3D" id="1.20.910.10">
    <property type="entry name" value="Heme oxygenase-like"/>
    <property type="match status" value="1"/>
</dbReference>
<dbReference type="PANTHER" id="PTHR43198:SF2">
    <property type="entry name" value="SI:CH1073-67J19.1-RELATED"/>
    <property type="match status" value="1"/>
</dbReference>
<dbReference type="GO" id="GO:0005829">
    <property type="term" value="C:cytosol"/>
    <property type="evidence" value="ECO:0007669"/>
    <property type="project" value="TreeGrafter"/>
</dbReference>